<dbReference type="KEGG" id="daq:DAQ1742_01391"/>
<keyword evidence="5" id="KW-0997">Cell inner membrane</keyword>
<dbReference type="PANTHER" id="PTHR43531:SF14">
    <property type="entry name" value="METHYL-ACCEPTING CHEMOTAXIS PROTEIN I-RELATED"/>
    <property type="match status" value="1"/>
</dbReference>
<dbReference type="FunFam" id="1.10.287.950:FF:000001">
    <property type="entry name" value="Methyl-accepting chemotaxis sensory transducer"/>
    <property type="match status" value="1"/>
</dbReference>
<comment type="similarity">
    <text evidence="10">Belongs to the methyl-accepting chemotaxis (MCP) protein family.</text>
</comment>
<feature type="domain" description="Methyl-accepting transducer" evidence="14">
    <location>
        <begin position="321"/>
        <end position="550"/>
    </location>
</feature>
<keyword evidence="3" id="KW-0488">Methylation</keyword>
<dbReference type="SMART" id="SM00283">
    <property type="entry name" value="MA"/>
    <property type="match status" value="1"/>
</dbReference>
<accession>A0A375A8D6</accession>
<dbReference type="InterPro" id="IPR003122">
    <property type="entry name" value="Tar_rcpt_lig-bd"/>
</dbReference>
<feature type="compositionally biased region" description="Basic and acidic residues" evidence="12">
    <location>
        <begin position="595"/>
        <end position="609"/>
    </location>
</feature>
<evidence type="ECO:0000256" key="12">
    <source>
        <dbReference type="SAM" id="MobiDB-lite"/>
    </source>
</evidence>
<keyword evidence="6 13" id="KW-0812">Transmembrane</keyword>
<evidence type="ECO:0000256" key="2">
    <source>
        <dbReference type="ARBA" id="ARBA00022475"/>
    </source>
</evidence>
<dbReference type="InterPro" id="IPR003660">
    <property type="entry name" value="HAMP_dom"/>
</dbReference>
<evidence type="ECO:0000256" key="13">
    <source>
        <dbReference type="SAM" id="Phobius"/>
    </source>
</evidence>
<dbReference type="PROSITE" id="PS50885">
    <property type="entry name" value="HAMP"/>
    <property type="match status" value="1"/>
</dbReference>
<keyword evidence="2" id="KW-1003">Cell membrane</keyword>
<gene>
    <name evidence="16" type="ORF">DAQ1742_01391</name>
</gene>
<evidence type="ECO:0000256" key="8">
    <source>
        <dbReference type="ARBA" id="ARBA00023136"/>
    </source>
</evidence>
<dbReference type="PANTHER" id="PTHR43531">
    <property type="entry name" value="PROTEIN ICFG"/>
    <property type="match status" value="1"/>
</dbReference>
<evidence type="ECO:0000256" key="7">
    <source>
        <dbReference type="ARBA" id="ARBA00022989"/>
    </source>
</evidence>
<evidence type="ECO:0000256" key="9">
    <source>
        <dbReference type="ARBA" id="ARBA00023224"/>
    </source>
</evidence>
<dbReference type="EMBL" id="LT615367">
    <property type="protein sequence ID" value="SLM62378.1"/>
    <property type="molecule type" value="Genomic_DNA"/>
</dbReference>
<reference evidence="16 17" key="1">
    <citation type="submission" date="2016-09" db="EMBL/GenBank/DDBJ databases">
        <authorList>
            <person name="Reverchon S."/>
            <person name="Nasser W."/>
            <person name="Leonard S."/>
            <person name="Brochier C."/>
            <person name="Duprey A."/>
        </authorList>
    </citation>
    <scope>NUCLEOTIDE SEQUENCE [LARGE SCALE GENOMIC DNA]</scope>
    <source>
        <strain evidence="16 17">174/2</strain>
    </source>
</reference>
<dbReference type="SMART" id="SM00304">
    <property type="entry name" value="HAMP"/>
    <property type="match status" value="1"/>
</dbReference>
<evidence type="ECO:0000256" key="5">
    <source>
        <dbReference type="ARBA" id="ARBA00022519"/>
    </source>
</evidence>
<name>A0A375A8D6_9GAMM</name>
<dbReference type="PROSITE" id="PS50111">
    <property type="entry name" value="CHEMOTAXIS_TRANSDUC_2"/>
    <property type="match status" value="1"/>
</dbReference>
<evidence type="ECO:0000256" key="6">
    <source>
        <dbReference type="ARBA" id="ARBA00022692"/>
    </source>
</evidence>
<keyword evidence="4" id="KW-0145">Chemotaxis</keyword>
<protein>
    <submittedName>
        <fullName evidence="16">Methyl-accepting chemotaxis protein I (Serine chemoreceptor protein)</fullName>
    </submittedName>
</protein>
<dbReference type="Proteomes" id="UP000294820">
    <property type="component" value="Chromosome 1"/>
</dbReference>
<evidence type="ECO:0000313" key="16">
    <source>
        <dbReference type="EMBL" id="SLM62378.1"/>
    </source>
</evidence>
<dbReference type="GO" id="GO:0005886">
    <property type="term" value="C:plasma membrane"/>
    <property type="evidence" value="ECO:0007669"/>
    <property type="project" value="UniProtKB-SubCell"/>
</dbReference>
<feature type="compositionally biased region" description="Low complexity" evidence="12">
    <location>
        <begin position="574"/>
        <end position="594"/>
    </location>
</feature>
<dbReference type="PRINTS" id="PR00260">
    <property type="entry name" value="CHEMTRNSDUCR"/>
</dbReference>
<evidence type="ECO:0000259" key="15">
    <source>
        <dbReference type="PROSITE" id="PS50885"/>
    </source>
</evidence>
<proteinExistence type="inferred from homology"/>
<evidence type="ECO:0000256" key="11">
    <source>
        <dbReference type="PROSITE-ProRule" id="PRU00284"/>
    </source>
</evidence>
<keyword evidence="16" id="KW-0675">Receptor</keyword>
<evidence type="ECO:0000256" key="3">
    <source>
        <dbReference type="ARBA" id="ARBA00022481"/>
    </source>
</evidence>
<dbReference type="GO" id="GO:0006935">
    <property type="term" value="P:chemotaxis"/>
    <property type="evidence" value="ECO:0007669"/>
    <property type="project" value="UniProtKB-KW"/>
</dbReference>
<keyword evidence="9 11" id="KW-0807">Transducer</keyword>
<dbReference type="Pfam" id="PF02203">
    <property type="entry name" value="TarH"/>
    <property type="match status" value="1"/>
</dbReference>
<feature type="domain" description="HAMP" evidence="15">
    <location>
        <begin position="264"/>
        <end position="316"/>
    </location>
</feature>
<keyword evidence="7 13" id="KW-1133">Transmembrane helix</keyword>
<dbReference type="Pfam" id="PF00672">
    <property type="entry name" value="HAMP"/>
    <property type="match status" value="1"/>
</dbReference>
<dbReference type="InterPro" id="IPR004090">
    <property type="entry name" value="Chemotax_Me-accpt_rcpt"/>
</dbReference>
<dbReference type="InterPro" id="IPR004089">
    <property type="entry name" value="MCPsignal_dom"/>
</dbReference>
<sequence>MKVRIFRYILPIAPTPHETTARVRTINPNCFYLTEKYQGKLKSNNQENNMTYIKNITIRKALLSIFFIFLLLWSAVSFLELYSLNHVNSLLQSNQEQQKNSDLMSRGTEAYFRTSMRLFMAADLLQSGDKEGAQKLSKAAAEVLNISIENLNVFSRSTHDGVSKDIQSNIIDNWGRINAETVKVAALLEKGELEQFRTIMRTTMPPISIAFSKASEQYLKQLDLQDQNNDSSINSIIATCKEVLVSALVLGVLIVFLTDRYLVANLITPLHRIREHFKTIADGKLHHTIEDFGRNDVGQLIPYLRDMQESLTRTVSLIRNSAHAIYHGASEISAGNNDLSSRTEQQASALEQTAASMEQLGATVKQNADNITQANRRAQDASHMAKSGGNLVDNVISTMDDITQSSRKIADITNVINGIAFQTNILALNAAVEAARAGEQGRGFAVVAGEVRSLAQRSSQAAKEIEGLINESVERINTGSGQVAQTGHTIHDIVHAVTQVTDLMAEIASASVEQERGISQIAQAVTEMDSVTQQNAALVQESASAATSLESQARELTSAVEVFELATTHALPQAARPRAPAVAALPTASATRATGGKDTRHTHDDWQSF</sequence>
<keyword evidence="17" id="KW-1185">Reference proteome</keyword>
<evidence type="ECO:0000256" key="10">
    <source>
        <dbReference type="ARBA" id="ARBA00029447"/>
    </source>
</evidence>
<feature type="region of interest" description="Disordered" evidence="12">
    <location>
        <begin position="574"/>
        <end position="609"/>
    </location>
</feature>
<dbReference type="SUPFAM" id="SSF58104">
    <property type="entry name" value="Methyl-accepting chemotaxis protein (MCP) signaling domain"/>
    <property type="match status" value="1"/>
</dbReference>
<evidence type="ECO:0000259" key="14">
    <source>
        <dbReference type="PROSITE" id="PS50111"/>
    </source>
</evidence>
<evidence type="ECO:0000256" key="4">
    <source>
        <dbReference type="ARBA" id="ARBA00022500"/>
    </source>
</evidence>
<dbReference type="CDD" id="cd11386">
    <property type="entry name" value="MCP_signal"/>
    <property type="match status" value="1"/>
</dbReference>
<dbReference type="GO" id="GO:0004888">
    <property type="term" value="F:transmembrane signaling receptor activity"/>
    <property type="evidence" value="ECO:0007669"/>
    <property type="project" value="InterPro"/>
</dbReference>
<dbReference type="Gene3D" id="1.10.287.950">
    <property type="entry name" value="Methyl-accepting chemotaxis protein"/>
    <property type="match status" value="1"/>
</dbReference>
<dbReference type="CDD" id="cd06225">
    <property type="entry name" value="HAMP"/>
    <property type="match status" value="1"/>
</dbReference>
<dbReference type="GO" id="GO:0007165">
    <property type="term" value="P:signal transduction"/>
    <property type="evidence" value="ECO:0007669"/>
    <property type="project" value="UniProtKB-KW"/>
</dbReference>
<feature type="transmembrane region" description="Helical" evidence="13">
    <location>
        <begin position="61"/>
        <end position="84"/>
    </location>
</feature>
<dbReference type="AlphaFoldDB" id="A0A375A8D6"/>
<keyword evidence="8 13" id="KW-0472">Membrane</keyword>
<evidence type="ECO:0000256" key="1">
    <source>
        <dbReference type="ARBA" id="ARBA00004429"/>
    </source>
</evidence>
<evidence type="ECO:0000313" key="17">
    <source>
        <dbReference type="Proteomes" id="UP000294820"/>
    </source>
</evidence>
<dbReference type="InterPro" id="IPR051310">
    <property type="entry name" value="MCP_chemotaxis"/>
</dbReference>
<comment type="subcellular location">
    <subcellularLocation>
        <location evidence="1">Cell inner membrane</location>
        <topology evidence="1">Multi-pass membrane protein</topology>
    </subcellularLocation>
</comment>
<dbReference type="Pfam" id="PF00015">
    <property type="entry name" value="MCPsignal"/>
    <property type="match status" value="1"/>
</dbReference>
<organism evidence="16 17">
    <name type="scientific">Dickeya aquatica</name>
    <dbReference type="NCBI Taxonomy" id="1401087"/>
    <lineage>
        <taxon>Bacteria</taxon>
        <taxon>Pseudomonadati</taxon>
        <taxon>Pseudomonadota</taxon>
        <taxon>Gammaproteobacteria</taxon>
        <taxon>Enterobacterales</taxon>
        <taxon>Pectobacteriaceae</taxon>
        <taxon>Dickeya</taxon>
    </lineage>
</organism>